<comment type="caution">
    <text evidence="1">The sequence shown here is derived from an EMBL/GenBank/DDBJ whole genome shotgun (WGS) entry which is preliminary data.</text>
</comment>
<keyword evidence="2" id="KW-1185">Reference proteome</keyword>
<accession>A0A0L6TYR0</accession>
<dbReference type="EMBL" id="LGYO01000031">
    <property type="protein sequence ID" value="KNZ41373.1"/>
    <property type="molecule type" value="Genomic_DNA"/>
</dbReference>
<evidence type="ECO:0000313" key="1">
    <source>
        <dbReference type="EMBL" id="KNZ41373.1"/>
    </source>
</evidence>
<evidence type="ECO:0000313" key="2">
    <source>
        <dbReference type="Proteomes" id="UP000036873"/>
    </source>
</evidence>
<dbReference type="AlphaFoldDB" id="A0A0L6TYR0"/>
<proteinExistence type="predicted"/>
<sequence length="109" mass="12929">MVLGLVLKTDYKPDMGEIQEIEQQRQLKQAFDDWCDKTYSDYAKIARFYWHNLKEYRPVNEGDAFHLLYVDAVHRLETVNYILDILLKGTQEEKTALYKDLNRLEVKAG</sequence>
<protein>
    <submittedName>
        <fullName evidence="1">Uncharacterized protein</fullName>
    </submittedName>
</protein>
<dbReference type="Proteomes" id="UP000036873">
    <property type="component" value="Unassembled WGS sequence"/>
</dbReference>
<name>A0A0L6TYR0_9FIRM</name>
<reference evidence="1" key="1">
    <citation type="submission" date="2015-07" db="EMBL/GenBank/DDBJ databases">
        <title>MeaNS - Measles Nucleotide Surveillance Program.</title>
        <authorList>
            <person name="Tran T."/>
            <person name="Druce J."/>
        </authorList>
    </citation>
    <scope>NUCLEOTIDE SEQUENCE</scope>
    <source>
        <strain evidence="1">DSM 8239</strain>
    </source>
</reference>
<dbReference type="OrthoDB" id="2875909at2"/>
<organism evidence="1 2">
    <name type="scientific">Acetobacterium bakii</name>
    <dbReference type="NCBI Taxonomy" id="52689"/>
    <lineage>
        <taxon>Bacteria</taxon>
        <taxon>Bacillati</taxon>
        <taxon>Bacillota</taxon>
        <taxon>Clostridia</taxon>
        <taxon>Eubacteriales</taxon>
        <taxon>Eubacteriaceae</taxon>
        <taxon>Acetobacterium</taxon>
    </lineage>
</organism>
<gene>
    <name evidence="1" type="ORF">AKG39_12180</name>
</gene>